<protein>
    <submittedName>
        <fullName evidence="1">Uncharacterized protein</fullName>
    </submittedName>
</protein>
<evidence type="ECO:0000313" key="2">
    <source>
        <dbReference type="Proteomes" id="UP000237481"/>
    </source>
</evidence>
<sequence length="53" mass="5519">MPGLHFPPSRQRFSSPQPLLLASVLYCSSVRGAAAKPISHPGTSPFSATPSPS</sequence>
<gene>
    <name evidence="1" type="ORF">TPAR_05005</name>
</gene>
<dbReference type="AlphaFoldDB" id="A0A2S4KX99"/>
<proteinExistence type="predicted"/>
<dbReference type="EMBL" id="PKSG01000487">
    <property type="protein sequence ID" value="POR34787.1"/>
    <property type="molecule type" value="Genomic_DNA"/>
</dbReference>
<reference evidence="1 2" key="1">
    <citation type="submission" date="2018-01" db="EMBL/GenBank/DDBJ databases">
        <title>Harnessing the power of phylogenomics to disentangle the directionality and signatures of interkingdom host jumping in the parasitic fungal genus Tolypocladium.</title>
        <authorList>
            <person name="Quandt C.A."/>
            <person name="Patterson W."/>
            <person name="Spatafora J.W."/>
        </authorList>
    </citation>
    <scope>NUCLEOTIDE SEQUENCE [LARGE SCALE GENOMIC DNA]</scope>
    <source>
        <strain evidence="1 2">NRBC 100945</strain>
    </source>
</reference>
<dbReference type="Proteomes" id="UP000237481">
    <property type="component" value="Unassembled WGS sequence"/>
</dbReference>
<keyword evidence="2" id="KW-1185">Reference proteome</keyword>
<comment type="caution">
    <text evidence="1">The sequence shown here is derived from an EMBL/GenBank/DDBJ whole genome shotgun (WGS) entry which is preliminary data.</text>
</comment>
<accession>A0A2S4KX99</accession>
<dbReference type="OrthoDB" id="39175at2759"/>
<organism evidence="1 2">
    <name type="scientific">Tolypocladium paradoxum</name>
    <dbReference type="NCBI Taxonomy" id="94208"/>
    <lineage>
        <taxon>Eukaryota</taxon>
        <taxon>Fungi</taxon>
        <taxon>Dikarya</taxon>
        <taxon>Ascomycota</taxon>
        <taxon>Pezizomycotina</taxon>
        <taxon>Sordariomycetes</taxon>
        <taxon>Hypocreomycetidae</taxon>
        <taxon>Hypocreales</taxon>
        <taxon>Ophiocordycipitaceae</taxon>
        <taxon>Tolypocladium</taxon>
    </lineage>
</organism>
<name>A0A2S4KX99_9HYPO</name>
<evidence type="ECO:0000313" key="1">
    <source>
        <dbReference type="EMBL" id="POR34787.1"/>
    </source>
</evidence>